<reference evidence="1" key="2">
    <citation type="journal article" date="2021" name="Microbiome">
        <title>Successional dynamics and alternative stable states in a saline activated sludge microbial community over 9 years.</title>
        <authorList>
            <person name="Wang Y."/>
            <person name="Ye J."/>
            <person name="Ju F."/>
            <person name="Liu L."/>
            <person name="Boyd J.A."/>
            <person name="Deng Y."/>
            <person name="Parks D.H."/>
            <person name="Jiang X."/>
            <person name="Yin X."/>
            <person name="Woodcroft B.J."/>
            <person name="Tyson G.W."/>
            <person name="Hugenholtz P."/>
            <person name="Polz M.F."/>
            <person name="Zhang T."/>
        </authorList>
    </citation>
    <scope>NUCLEOTIDE SEQUENCE</scope>
    <source>
        <strain evidence="1">HKST-UBA17</strain>
    </source>
</reference>
<evidence type="ECO:0000313" key="2">
    <source>
        <dbReference type="Proteomes" id="UP000741282"/>
    </source>
</evidence>
<organism evidence="1 2">
    <name type="scientific">Candidatus Dojkabacteria bacterium</name>
    <dbReference type="NCBI Taxonomy" id="2099670"/>
    <lineage>
        <taxon>Bacteria</taxon>
        <taxon>Candidatus Dojkabacteria</taxon>
    </lineage>
</organism>
<protein>
    <submittedName>
        <fullName evidence="1">Uncharacterized protein</fullName>
    </submittedName>
</protein>
<accession>A0A955I239</accession>
<evidence type="ECO:0000313" key="1">
    <source>
        <dbReference type="EMBL" id="MCA9376377.1"/>
    </source>
</evidence>
<dbReference type="EMBL" id="JAGQLN010000002">
    <property type="protein sequence ID" value="MCA9376377.1"/>
    <property type="molecule type" value="Genomic_DNA"/>
</dbReference>
<proteinExistence type="predicted"/>
<name>A0A955I239_9BACT</name>
<dbReference type="AlphaFoldDB" id="A0A955I239"/>
<reference evidence="1" key="1">
    <citation type="submission" date="2020-04" db="EMBL/GenBank/DDBJ databases">
        <authorList>
            <person name="Zhang T."/>
        </authorList>
    </citation>
    <scope>NUCLEOTIDE SEQUENCE</scope>
    <source>
        <strain evidence="1">HKST-UBA17</strain>
    </source>
</reference>
<comment type="caution">
    <text evidence="1">The sequence shown here is derived from an EMBL/GenBank/DDBJ whole genome shotgun (WGS) entry which is preliminary data.</text>
</comment>
<gene>
    <name evidence="1" type="ORF">KC685_00470</name>
</gene>
<sequence length="200" mass="22919">MLTAKGSVYDYSPDGTIQRFKTAEQKEYDPQTTIFFVPDYETMRKLAPPSFNVDAVLGDNETQYEQSLFQIVQGEGSRNYIVNAQGTKLDTMDVIVQETGPIFLTFGSDGKVDFFLPVSAIPIVGYYTFDTRKYHDPQDGQWKQERHLRNKVTEIRYKKKITAYNTACLATRKRFFIILVECPFLPPIFSSLFGGQSKVF</sequence>
<dbReference type="Proteomes" id="UP000741282">
    <property type="component" value="Unassembled WGS sequence"/>
</dbReference>